<dbReference type="PRINTS" id="PR00106">
    <property type="entry name" value="DNAPOLB"/>
</dbReference>
<feature type="domain" description="Zinc finger DNA-directed DNA polymerase family B alpha" evidence="16">
    <location>
        <begin position="1291"/>
        <end position="1491"/>
    </location>
</feature>
<dbReference type="CDD" id="cd05776">
    <property type="entry name" value="DNA_polB_alpha_exo"/>
    <property type="match status" value="1"/>
</dbReference>
<dbReference type="FunFam" id="3.30.420.10:FF:000036">
    <property type="entry name" value="DNA polymerase"/>
    <property type="match status" value="1"/>
</dbReference>
<evidence type="ECO:0000259" key="16">
    <source>
        <dbReference type="Pfam" id="PF08996"/>
    </source>
</evidence>
<evidence type="ECO:0000256" key="13">
    <source>
        <dbReference type="SAM" id="MobiDB-lite"/>
    </source>
</evidence>
<dbReference type="GO" id="GO:0006281">
    <property type="term" value="P:DNA repair"/>
    <property type="evidence" value="ECO:0007669"/>
    <property type="project" value="UniProtKB-ARBA"/>
</dbReference>
<dbReference type="EC" id="2.7.7.7" evidence="12"/>
<evidence type="ECO:0000256" key="4">
    <source>
        <dbReference type="ARBA" id="ARBA00022695"/>
    </source>
</evidence>
<dbReference type="Pfam" id="PF03104">
    <property type="entry name" value="DNA_pol_B_exo1"/>
    <property type="match status" value="1"/>
</dbReference>
<evidence type="ECO:0000256" key="2">
    <source>
        <dbReference type="ARBA" id="ARBA00005755"/>
    </source>
</evidence>
<evidence type="ECO:0000313" key="19">
    <source>
        <dbReference type="Proteomes" id="UP000769157"/>
    </source>
</evidence>
<dbReference type="NCBIfam" id="TIGR00592">
    <property type="entry name" value="pol2"/>
    <property type="match status" value="1"/>
</dbReference>
<dbReference type="InterPro" id="IPR038256">
    <property type="entry name" value="Pol_alpha_znc_sf"/>
</dbReference>
<evidence type="ECO:0000256" key="1">
    <source>
        <dbReference type="ARBA" id="ARBA00004123"/>
    </source>
</evidence>
<feature type="domain" description="DNA-directed DNA polymerase family B multifunctional" evidence="14">
    <location>
        <begin position="809"/>
        <end position="1252"/>
    </location>
</feature>
<evidence type="ECO:0000256" key="3">
    <source>
        <dbReference type="ARBA" id="ARBA00022679"/>
    </source>
</evidence>
<dbReference type="GO" id="GO:0006273">
    <property type="term" value="P:lagging strand elongation"/>
    <property type="evidence" value="ECO:0007669"/>
    <property type="project" value="TreeGrafter"/>
</dbReference>
<evidence type="ECO:0000256" key="9">
    <source>
        <dbReference type="ARBA" id="ARBA00022932"/>
    </source>
</evidence>
<feature type="region of interest" description="Disordered" evidence="13">
    <location>
        <begin position="264"/>
        <end position="283"/>
    </location>
</feature>
<feature type="compositionally biased region" description="Low complexity" evidence="13">
    <location>
        <begin position="335"/>
        <end position="345"/>
    </location>
</feature>
<gene>
    <name evidence="18" type="ORF">OGAPHI_002518</name>
</gene>
<evidence type="ECO:0000259" key="15">
    <source>
        <dbReference type="Pfam" id="PF03104"/>
    </source>
</evidence>
<dbReference type="RefSeq" id="XP_046063177.1">
    <property type="nucleotide sequence ID" value="XM_046203397.1"/>
</dbReference>
<dbReference type="InterPro" id="IPR015088">
    <property type="entry name" value="Znf_DNA-dir_DNA_pol_B_alpha"/>
</dbReference>
<keyword evidence="6" id="KW-0479">Metal-binding</keyword>
<dbReference type="Pfam" id="PF00136">
    <property type="entry name" value="DNA_pol_B"/>
    <property type="match status" value="1"/>
</dbReference>
<keyword evidence="4 12" id="KW-0548">Nucleotidyltransferase</keyword>
<dbReference type="FunFam" id="1.10.132.60:FF:000004">
    <property type="entry name" value="DNA polymerase"/>
    <property type="match status" value="1"/>
</dbReference>
<proteinExistence type="inferred from homology"/>
<evidence type="ECO:0000256" key="12">
    <source>
        <dbReference type="RuleBase" id="RU000442"/>
    </source>
</evidence>
<name>A0A9P8T745_9ASCO</name>
<dbReference type="SMART" id="SM00486">
    <property type="entry name" value="POLBc"/>
    <property type="match status" value="1"/>
</dbReference>
<dbReference type="Gene3D" id="1.10.3200.20">
    <property type="entry name" value="DNA Polymerase alpha, zinc finger"/>
    <property type="match status" value="1"/>
</dbReference>
<reference evidence="18" key="2">
    <citation type="submission" date="2021-01" db="EMBL/GenBank/DDBJ databases">
        <authorList>
            <person name="Schikora-Tamarit M.A."/>
        </authorList>
    </citation>
    <scope>NUCLEOTIDE SEQUENCE</scope>
    <source>
        <strain evidence="18">CBS6075</strain>
    </source>
</reference>
<evidence type="ECO:0000256" key="6">
    <source>
        <dbReference type="ARBA" id="ARBA00022723"/>
    </source>
</evidence>
<dbReference type="PANTHER" id="PTHR45861">
    <property type="entry name" value="DNA POLYMERASE ALPHA CATALYTIC SUBUNIT"/>
    <property type="match status" value="1"/>
</dbReference>
<dbReference type="InterPro" id="IPR006133">
    <property type="entry name" value="DNA-dir_DNA_pol_B_exonuc"/>
</dbReference>
<comment type="catalytic activity">
    <reaction evidence="12">
        <text>DNA(n) + a 2'-deoxyribonucleoside 5'-triphosphate = DNA(n+1) + diphosphate</text>
        <dbReference type="Rhea" id="RHEA:22508"/>
        <dbReference type="Rhea" id="RHEA-COMP:17339"/>
        <dbReference type="Rhea" id="RHEA-COMP:17340"/>
        <dbReference type="ChEBI" id="CHEBI:33019"/>
        <dbReference type="ChEBI" id="CHEBI:61560"/>
        <dbReference type="ChEBI" id="CHEBI:173112"/>
        <dbReference type="EC" id="2.7.7.7"/>
    </reaction>
</comment>
<dbReference type="Gene3D" id="3.30.70.2820">
    <property type="match status" value="1"/>
</dbReference>
<evidence type="ECO:0000259" key="14">
    <source>
        <dbReference type="Pfam" id="PF00136"/>
    </source>
</evidence>
<dbReference type="GO" id="GO:0005658">
    <property type="term" value="C:alpha DNA polymerase:primase complex"/>
    <property type="evidence" value="ECO:0007669"/>
    <property type="project" value="UniProtKB-ARBA"/>
</dbReference>
<dbReference type="InterPro" id="IPR045846">
    <property type="entry name" value="POLBc_alpha"/>
</dbReference>
<dbReference type="InterPro" id="IPR043502">
    <property type="entry name" value="DNA/RNA_pol_sf"/>
</dbReference>
<feature type="domain" description="DNA polymerase alpha catalytic subunit N-terminal" evidence="17">
    <location>
        <begin position="81"/>
        <end position="142"/>
    </location>
</feature>
<dbReference type="GO" id="GO:0003688">
    <property type="term" value="F:DNA replication origin binding"/>
    <property type="evidence" value="ECO:0007669"/>
    <property type="project" value="TreeGrafter"/>
</dbReference>
<dbReference type="InterPro" id="IPR024647">
    <property type="entry name" value="DNA_pol_a_cat_su_N"/>
</dbReference>
<dbReference type="EMBL" id="JAEUBE010000158">
    <property type="protein sequence ID" value="KAH3668763.1"/>
    <property type="molecule type" value="Genomic_DNA"/>
</dbReference>
<organism evidence="18 19">
    <name type="scientific">Ogataea philodendri</name>
    <dbReference type="NCBI Taxonomy" id="1378263"/>
    <lineage>
        <taxon>Eukaryota</taxon>
        <taxon>Fungi</taxon>
        <taxon>Dikarya</taxon>
        <taxon>Ascomycota</taxon>
        <taxon>Saccharomycotina</taxon>
        <taxon>Pichiomycetes</taxon>
        <taxon>Pichiales</taxon>
        <taxon>Pichiaceae</taxon>
        <taxon>Ogataea</taxon>
    </lineage>
</organism>
<dbReference type="PROSITE" id="PS00116">
    <property type="entry name" value="DNA_POLYMERASE_B"/>
    <property type="match status" value="1"/>
</dbReference>
<keyword evidence="9 12" id="KW-0239">DNA-directed DNA polymerase</keyword>
<dbReference type="GO" id="GO:0008270">
    <property type="term" value="F:zinc ion binding"/>
    <property type="evidence" value="ECO:0007669"/>
    <property type="project" value="UniProtKB-KW"/>
</dbReference>
<dbReference type="InterPro" id="IPR006172">
    <property type="entry name" value="DNA-dir_DNA_pol_B"/>
</dbReference>
<dbReference type="Gene3D" id="3.30.420.10">
    <property type="entry name" value="Ribonuclease H-like superfamily/Ribonuclease H"/>
    <property type="match status" value="1"/>
</dbReference>
<sequence>MFEIRSDSCELIVLSCCVDAVDLDGRTTLFWASRSRLAKDIQYWQNKFSVAVKDGWGNQKINLQLPFFTRRVYIMKTDKRARLRAARAGVKLSDDEGDYEDIYEEVDEQQFRKHKQHQLLNDDFIVDDSGNGYAETGADDWDGANEYASEEEEEPETRQRKKIAKIKRDTPQISSFFKEAEPEVKPKRKIDNLDDILSDFTTQASANAKSTPRFGVSKRTDVFSSLKTNKLKPVKPLSVKKLSFEDEAPIKRVKLSSEGEIYNAESDPAPIQTPSSPIKATTTTTTTIDDQLDDDLSSDDEIAITTLKTAKTTVERVNMSSSKESKESIGIKEVPSSPTRDSPDTSMMNITFEKVEESQVVTDSDVLQMFWLDYAEVDNSLLLFGKIKTVDGKFVSGMVQINGLCRELYFLPREKRLEDEDGPPPTAMDIHEEVIPLILDKFGLETIRAKPEVKKFSFELENIPKETEYLKVLLPFQTPKARNAIIPANMDGETFRYVFGTNANIFESFVLQRNVMGPCWLEIKGADFSVLQNSSHCSVEVAVSDPAQIKPMETNMTAPDLTVLSINVQPVTNLKEGRQEIGSVSLAVYHNVPQDAPVSENAVPDELVTLVRPVGGSLTLPPGLSQLAAQKKIPLRSFNNERTLLNCLSAMVKKADPDVFIGHRLDSVVLDVLMRRMFDLKINQWSTFGRRNRKQWPDRFGKGSGRNNMFYLKEIFAGRLCCDIANEMGQSLTSKCQSWELPEMYEVVCKKKFVPMEVNLANPQFAEDANLLLAAFNENSTSVQITATIAFRVQILSLSKQLTNLAGNAWAHTLGGTRAGRNEYILLHEFTRNGYIVPDKETRSQRQAAASAAIEQDADESAATSNKKAKYQGGLVFEPEKGLHKSYILVMDFNSLYPSIIQEFNICFTTVDRHNLKDGDLPKVPESGAAQGVLPRLLQQLVNRRREVKKLLKDPRSTAIEKAQYDIKQQALKLTANSMYGCLGYVNSRFYAKPLAMLVTDRGREILMNTRQLAESNGLRVVYGDTDSVMIETGSENFKDAIGIGEDFKVKVNERYRLLEIDIDNVFKRLLLHSKKKYAAMNATMDASGIEKTVLEVKGLDMKRREFCPLSKELSTYVLEKILGNTDPEDALNDIYMHLEEVRDKLKENKIPMQKLTINTRLSKDPDQYPGGKSMPAVQVALRLRKQGKLVRAGSVMTFVVTDKGEDNGDTVAERSRAIGEILANPALYRPDPYYYLEKQIFAPVERLLERIEGSDVVRLASALGLDARKYEARARFMQDRASAELQPLDSTISDSERFRDCRKFVMKCSSCHSSFDFGGIQASNKYQTTYSGIKCLSCQQMLSPLAVSAQLEHFLRHEISAYYAGWLVCDDCGIKTRQVSVYGRRCIGKSGKAYGCKGIMRYVYSDKQLYNQLLYLQSLFDVDKAKKRVLKPLVADHEFEDKENKPVALNQGELDALVEQNRDLFRSHQRVVDKYLAECGRRYVDMGGIFEFMSVFKRE</sequence>
<dbReference type="Pfam" id="PF08996">
    <property type="entry name" value="zf-DNA_Pol"/>
    <property type="match status" value="1"/>
</dbReference>
<dbReference type="CDD" id="cd05532">
    <property type="entry name" value="POLBc_alpha"/>
    <property type="match status" value="1"/>
</dbReference>
<dbReference type="GO" id="GO:0000166">
    <property type="term" value="F:nucleotide binding"/>
    <property type="evidence" value="ECO:0007669"/>
    <property type="project" value="InterPro"/>
</dbReference>
<dbReference type="Pfam" id="PF12254">
    <property type="entry name" value="DNA_pol_alpha_N"/>
    <property type="match status" value="1"/>
</dbReference>
<evidence type="ECO:0000256" key="11">
    <source>
        <dbReference type="ARBA" id="ARBA00023242"/>
    </source>
</evidence>
<dbReference type="InterPro" id="IPR042087">
    <property type="entry name" value="DNA_pol_B_thumb"/>
</dbReference>
<comment type="caution">
    <text evidence="18">The sequence shown here is derived from an EMBL/GenBank/DDBJ whole genome shotgun (WGS) entry which is preliminary data.</text>
</comment>
<keyword evidence="19" id="KW-1185">Reference proteome</keyword>
<dbReference type="Gene3D" id="3.90.1600.10">
    <property type="entry name" value="Palm domain of DNA polymerase"/>
    <property type="match status" value="2"/>
</dbReference>
<dbReference type="GO" id="GO:0003697">
    <property type="term" value="F:single-stranded DNA binding"/>
    <property type="evidence" value="ECO:0007669"/>
    <property type="project" value="TreeGrafter"/>
</dbReference>
<evidence type="ECO:0000259" key="17">
    <source>
        <dbReference type="Pfam" id="PF12254"/>
    </source>
</evidence>
<dbReference type="SUPFAM" id="SSF56672">
    <property type="entry name" value="DNA/RNA polymerases"/>
    <property type="match status" value="1"/>
</dbReference>
<dbReference type="GO" id="GO:0003682">
    <property type="term" value="F:chromatin binding"/>
    <property type="evidence" value="ECO:0007669"/>
    <property type="project" value="TreeGrafter"/>
</dbReference>
<dbReference type="GO" id="GO:1902975">
    <property type="term" value="P:mitotic DNA replication initiation"/>
    <property type="evidence" value="ECO:0007669"/>
    <property type="project" value="InterPro"/>
</dbReference>
<dbReference type="InterPro" id="IPR036397">
    <property type="entry name" value="RNaseH_sf"/>
</dbReference>
<protein>
    <recommendedName>
        <fullName evidence="12">DNA polymerase</fullName>
        <ecNumber evidence="12">2.7.7.7</ecNumber>
    </recommendedName>
</protein>
<reference evidence="18" key="1">
    <citation type="journal article" date="2021" name="Open Biol.">
        <title>Shared evolutionary footprints suggest mitochondrial oxidative damage underlies multiple complex I losses in fungi.</title>
        <authorList>
            <person name="Schikora-Tamarit M.A."/>
            <person name="Marcet-Houben M."/>
            <person name="Nosek J."/>
            <person name="Gabaldon T."/>
        </authorList>
    </citation>
    <scope>NUCLEOTIDE SEQUENCE</scope>
    <source>
        <strain evidence="18">CBS6075</strain>
    </source>
</reference>
<keyword evidence="7" id="KW-0863">Zinc-finger</keyword>
<dbReference type="PANTHER" id="PTHR45861:SF1">
    <property type="entry name" value="DNA POLYMERASE ALPHA CATALYTIC SUBUNIT"/>
    <property type="match status" value="1"/>
</dbReference>
<feature type="domain" description="DNA-directed DNA polymerase family B exonuclease" evidence="15">
    <location>
        <begin position="498"/>
        <end position="743"/>
    </location>
</feature>
<feature type="region of interest" description="Disordered" evidence="13">
    <location>
        <begin position="846"/>
        <end position="865"/>
    </location>
</feature>
<dbReference type="InterPro" id="IPR006134">
    <property type="entry name" value="DNA-dir_DNA_pol_B_multi_dom"/>
</dbReference>
<dbReference type="Proteomes" id="UP000769157">
    <property type="component" value="Unassembled WGS sequence"/>
</dbReference>
<comment type="subcellular location">
    <subcellularLocation>
        <location evidence="1">Nucleus</location>
    </subcellularLocation>
</comment>
<keyword evidence="8" id="KW-0862">Zinc</keyword>
<evidence type="ECO:0000313" key="18">
    <source>
        <dbReference type="EMBL" id="KAH3668763.1"/>
    </source>
</evidence>
<dbReference type="GeneID" id="70234485"/>
<keyword evidence="10 12" id="KW-0238">DNA-binding</keyword>
<dbReference type="InterPro" id="IPR017964">
    <property type="entry name" value="DNA-dir_DNA_pol_B_CS"/>
</dbReference>
<evidence type="ECO:0000256" key="10">
    <source>
        <dbReference type="ARBA" id="ARBA00023125"/>
    </source>
</evidence>
<evidence type="ECO:0000256" key="8">
    <source>
        <dbReference type="ARBA" id="ARBA00022833"/>
    </source>
</evidence>
<dbReference type="InterPro" id="IPR012337">
    <property type="entry name" value="RNaseH-like_sf"/>
</dbReference>
<dbReference type="Gene3D" id="2.40.50.730">
    <property type="match status" value="1"/>
</dbReference>
<accession>A0A9P8T745</accession>
<evidence type="ECO:0000256" key="5">
    <source>
        <dbReference type="ARBA" id="ARBA00022705"/>
    </source>
</evidence>
<feature type="region of interest" description="Disordered" evidence="13">
    <location>
        <begin position="316"/>
        <end position="345"/>
    </location>
</feature>
<comment type="similarity">
    <text evidence="2 12">Belongs to the DNA polymerase type-B family.</text>
</comment>
<keyword evidence="11" id="KW-0539">Nucleus</keyword>
<dbReference type="InterPro" id="IPR023211">
    <property type="entry name" value="DNA_pol_palm_dom_sf"/>
</dbReference>
<dbReference type="GO" id="GO:0006272">
    <property type="term" value="P:leading strand elongation"/>
    <property type="evidence" value="ECO:0007669"/>
    <property type="project" value="TreeGrafter"/>
</dbReference>
<keyword evidence="3 12" id="KW-0808">Transferase</keyword>
<dbReference type="SUPFAM" id="SSF53098">
    <property type="entry name" value="Ribonuclease H-like"/>
    <property type="match status" value="1"/>
</dbReference>
<evidence type="ECO:0000256" key="7">
    <source>
        <dbReference type="ARBA" id="ARBA00022771"/>
    </source>
</evidence>
<dbReference type="OrthoDB" id="6755010at2759"/>
<dbReference type="GO" id="GO:0003887">
    <property type="term" value="F:DNA-directed DNA polymerase activity"/>
    <property type="evidence" value="ECO:0007669"/>
    <property type="project" value="UniProtKB-KW"/>
</dbReference>
<dbReference type="Gene3D" id="1.10.132.60">
    <property type="entry name" value="DNA polymerase family B, C-terminal domain"/>
    <property type="match status" value="1"/>
</dbReference>
<keyword evidence="5 12" id="KW-0235">DNA replication</keyword>